<dbReference type="InterPro" id="IPR029058">
    <property type="entry name" value="AB_hydrolase_fold"/>
</dbReference>
<dbReference type="InterPro" id="IPR013736">
    <property type="entry name" value="Xaa-Pro_dipept_C"/>
</dbReference>
<feature type="chain" id="PRO_5024274655" description="Xaa-Pro dipeptidyl-peptidase" evidence="10">
    <location>
        <begin position="27"/>
        <end position="633"/>
    </location>
</feature>
<dbReference type="EC" id="3.4.14.11" evidence="3"/>
<gene>
    <name evidence="12" type="ORF">ETD85_17430</name>
</gene>
<dbReference type="OrthoDB" id="5240615at2"/>
<dbReference type="Pfam" id="PF08530">
    <property type="entry name" value="PepX_C"/>
    <property type="match status" value="1"/>
</dbReference>
<evidence type="ECO:0000256" key="8">
    <source>
        <dbReference type="ARBA" id="ARBA00030045"/>
    </source>
</evidence>
<keyword evidence="6" id="KW-0378">Hydrolase</keyword>
<dbReference type="Gene3D" id="2.60.120.260">
    <property type="entry name" value="Galactose-binding domain-like"/>
    <property type="match status" value="1"/>
</dbReference>
<evidence type="ECO:0000256" key="6">
    <source>
        <dbReference type="ARBA" id="ARBA00022801"/>
    </source>
</evidence>
<keyword evidence="5" id="KW-0645">Protease</keyword>
<name>A0A5S4GMQ9_9ACTN</name>
<dbReference type="GO" id="GO:0008236">
    <property type="term" value="F:serine-type peptidase activity"/>
    <property type="evidence" value="ECO:0007669"/>
    <property type="project" value="UniProtKB-KW"/>
</dbReference>
<proteinExistence type="inferred from homology"/>
<keyword evidence="4" id="KW-0031">Aminopeptidase</keyword>
<evidence type="ECO:0000256" key="3">
    <source>
        <dbReference type="ARBA" id="ARBA00012463"/>
    </source>
</evidence>
<dbReference type="Proteomes" id="UP000306628">
    <property type="component" value="Unassembled WGS sequence"/>
</dbReference>
<comment type="caution">
    <text evidence="12">The sequence shown here is derived from an EMBL/GenBank/DDBJ whole genome shotgun (WGS) entry which is preliminary data.</text>
</comment>
<evidence type="ECO:0000256" key="9">
    <source>
        <dbReference type="SAM" id="MobiDB-lite"/>
    </source>
</evidence>
<evidence type="ECO:0000256" key="5">
    <source>
        <dbReference type="ARBA" id="ARBA00022670"/>
    </source>
</evidence>
<keyword evidence="10" id="KW-0732">Signal</keyword>
<keyword evidence="7" id="KW-0720">Serine protease</keyword>
<dbReference type="GO" id="GO:0006508">
    <property type="term" value="P:proteolysis"/>
    <property type="evidence" value="ECO:0007669"/>
    <property type="project" value="UniProtKB-KW"/>
</dbReference>
<protein>
    <recommendedName>
        <fullName evidence="3">Xaa-Pro dipeptidyl-peptidase</fullName>
        <ecNumber evidence="3">3.4.14.11</ecNumber>
    </recommendedName>
    <alternativeName>
        <fullName evidence="8">X-prolyl-dipeptidyl aminopeptidase</fullName>
    </alternativeName>
</protein>
<evidence type="ECO:0000256" key="2">
    <source>
        <dbReference type="ARBA" id="ARBA00010819"/>
    </source>
</evidence>
<dbReference type="RefSeq" id="WP_138690772.1">
    <property type="nucleotide sequence ID" value="NZ_JBHSAZ010000026.1"/>
</dbReference>
<accession>A0A5S4GMQ9</accession>
<feature type="signal peptide" evidence="10">
    <location>
        <begin position="1"/>
        <end position="26"/>
    </location>
</feature>
<dbReference type="Gene3D" id="3.40.50.1820">
    <property type="entry name" value="alpha/beta hydrolase"/>
    <property type="match status" value="2"/>
</dbReference>
<feature type="domain" description="Xaa-Pro dipeptidyl-peptidase C-terminal" evidence="11">
    <location>
        <begin position="356"/>
        <end position="620"/>
    </location>
</feature>
<evidence type="ECO:0000256" key="1">
    <source>
        <dbReference type="ARBA" id="ARBA00000123"/>
    </source>
</evidence>
<dbReference type="InterPro" id="IPR008979">
    <property type="entry name" value="Galactose-bd-like_sf"/>
</dbReference>
<evidence type="ECO:0000313" key="12">
    <source>
        <dbReference type="EMBL" id="TMR34225.1"/>
    </source>
</evidence>
<dbReference type="SUPFAM" id="SSF53474">
    <property type="entry name" value="alpha/beta-Hydrolases"/>
    <property type="match status" value="1"/>
</dbReference>
<evidence type="ECO:0000256" key="7">
    <source>
        <dbReference type="ARBA" id="ARBA00022825"/>
    </source>
</evidence>
<dbReference type="InterPro" id="IPR006311">
    <property type="entry name" value="TAT_signal"/>
</dbReference>
<dbReference type="InterPro" id="IPR000383">
    <property type="entry name" value="Xaa-Pro-like_dom"/>
</dbReference>
<dbReference type="SUPFAM" id="SSF49785">
    <property type="entry name" value="Galactose-binding domain-like"/>
    <property type="match status" value="1"/>
</dbReference>
<organism evidence="12 13">
    <name type="scientific">Nonomuraea zeae</name>
    <dbReference type="NCBI Taxonomy" id="1642303"/>
    <lineage>
        <taxon>Bacteria</taxon>
        <taxon>Bacillati</taxon>
        <taxon>Actinomycetota</taxon>
        <taxon>Actinomycetes</taxon>
        <taxon>Streptosporangiales</taxon>
        <taxon>Streptosporangiaceae</taxon>
        <taxon>Nonomuraea</taxon>
    </lineage>
</organism>
<evidence type="ECO:0000256" key="10">
    <source>
        <dbReference type="SAM" id="SignalP"/>
    </source>
</evidence>
<dbReference type="Pfam" id="PF02129">
    <property type="entry name" value="Peptidase_S15"/>
    <property type="match status" value="1"/>
</dbReference>
<reference evidence="12 13" key="1">
    <citation type="submission" date="2019-05" db="EMBL/GenBank/DDBJ databases">
        <title>Draft genome sequence of Nonomuraea zeae DSM 100528.</title>
        <authorList>
            <person name="Saricaoglu S."/>
            <person name="Isik K."/>
        </authorList>
    </citation>
    <scope>NUCLEOTIDE SEQUENCE [LARGE SCALE GENOMIC DNA]</scope>
    <source>
        <strain evidence="12 13">DSM 100528</strain>
    </source>
</reference>
<evidence type="ECO:0000256" key="4">
    <source>
        <dbReference type="ARBA" id="ARBA00022438"/>
    </source>
</evidence>
<dbReference type="GO" id="GO:0004177">
    <property type="term" value="F:aminopeptidase activity"/>
    <property type="evidence" value="ECO:0007669"/>
    <property type="project" value="UniProtKB-KW"/>
</dbReference>
<evidence type="ECO:0000313" key="13">
    <source>
        <dbReference type="Proteomes" id="UP000306628"/>
    </source>
</evidence>
<sequence>MSRWKRRGLLAAVTLAAPLVVAGAPAASATAEPRIEVSGGVTQPAFSYQDAIREHVRVESPVDSDGDGKKDLVRVDIIRPKESGSGLKVPVIMQESPYYDDPGVGYEIEKKTYDAHGNVTKFPMYFDNYFVPRGYAFVSVDMIGTRLSDGCPTSYGAADVLGGKAVVDWLNGRATAYDDQGEPVAATWTTGRTGMIGHSYEGALGVGVAGTGVPGLATIVNLAGYTSGYENSRNNGTIIWFKGAAAWQSRRVDKDPDEKCAAVREQLLEGSDDATGNYNAYWHERNYRNGPISKARNIRASVFAVMGMQDRNVVGSQFSEWWAGLPRNVQRKAWVTQYGHLDPFWARREVWLDTLHQWFDHELMGVANDIMRQPRVDVQLGPDRWITQAEWPAPARTTTLRPQRDGSLGGKPSTGTGSYIDAARTEVAMADNPGVTHPNRLAFLTPPLKTAMRLSGTPSASLRLKLDKPTANLGVLLVDYGTDTRINYRESTLTAAQGLKFIGGEDCVGESTADDDGCYLRAGDNTATSGFNVVTRGILDAQNHRSLSRSTPLTPGKPYQITWKLLPQDYEFKAGHRLGLVLTGANDDFNLDESGNGTGTDAEPGTGATVTIDLAGTSISLPVVNGTGSRRSP</sequence>
<comment type="catalytic activity">
    <reaction evidence="1">
        <text>Hydrolyzes Xaa-Pro-|- bonds to release unblocked, N-terminal dipeptides from substrates including Ala-Pro-|-p-nitroanilide and (sequentially) Tyr-Pro-|-Phe-Pro-|-Gly-Pro-|-Ile.</text>
        <dbReference type="EC" id="3.4.14.11"/>
    </reaction>
</comment>
<dbReference type="EMBL" id="VCKX01000047">
    <property type="protein sequence ID" value="TMR34225.1"/>
    <property type="molecule type" value="Genomic_DNA"/>
</dbReference>
<dbReference type="PROSITE" id="PS51318">
    <property type="entry name" value="TAT"/>
    <property type="match status" value="1"/>
</dbReference>
<feature type="region of interest" description="Disordered" evidence="9">
    <location>
        <begin position="396"/>
        <end position="417"/>
    </location>
</feature>
<dbReference type="GO" id="GO:0008239">
    <property type="term" value="F:dipeptidyl-peptidase activity"/>
    <property type="evidence" value="ECO:0007669"/>
    <property type="project" value="UniProtKB-EC"/>
</dbReference>
<comment type="similarity">
    <text evidence="2">Belongs to the peptidase S15 family.</text>
</comment>
<dbReference type="InterPro" id="IPR008252">
    <property type="entry name" value="Pept_S15_Xpro"/>
</dbReference>
<keyword evidence="13" id="KW-1185">Reference proteome</keyword>
<dbReference type="AlphaFoldDB" id="A0A5S4GMQ9"/>
<dbReference type="PRINTS" id="PR00923">
    <property type="entry name" value="LACTOPTASE"/>
</dbReference>
<dbReference type="SMART" id="SM00939">
    <property type="entry name" value="PepX_C"/>
    <property type="match status" value="1"/>
</dbReference>
<evidence type="ECO:0000259" key="11">
    <source>
        <dbReference type="SMART" id="SM00939"/>
    </source>
</evidence>